<feature type="transmembrane region" description="Helical" evidence="1">
    <location>
        <begin position="86"/>
        <end position="105"/>
    </location>
</feature>
<dbReference type="EMBL" id="CACSHJ010000087">
    <property type="protein sequence ID" value="CAA0262690.1"/>
    <property type="molecule type" value="Genomic_DNA"/>
</dbReference>
<accession>A0A5S9WL71</accession>
<organism evidence="2 3">
    <name type="scientific">Arabidopsis thaliana</name>
    <name type="common">Mouse-ear cress</name>
    <dbReference type="NCBI Taxonomy" id="3702"/>
    <lineage>
        <taxon>Eukaryota</taxon>
        <taxon>Viridiplantae</taxon>
        <taxon>Streptophyta</taxon>
        <taxon>Embryophyta</taxon>
        <taxon>Tracheophyta</taxon>
        <taxon>Spermatophyta</taxon>
        <taxon>Magnoliopsida</taxon>
        <taxon>eudicotyledons</taxon>
        <taxon>Gunneridae</taxon>
        <taxon>Pentapetalae</taxon>
        <taxon>rosids</taxon>
        <taxon>malvids</taxon>
        <taxon>Brassicales</taxon>
        <taxon>Brassicaceae</taxon>
        <taxon>Camelineae</taxon>
        <taxon>Arabidopsis</taxon>
    </lineage>
</organism>
<reference evidence="2 3" key="1">
    <citation type="submission" date="2019-12" db="EMBL/GenBank/DDBJ databases">
        <authorList>
            <person name="Jiao W.-B."/>
            <person name="Schneeberger K."/>
        </authorList>
    </citation>
    <scope>NUCLEOTIDE SEQUENCE [LARGE SCALE GENOMIC DNA]</scope>
    <source>
        <strain evidence="3">cv. C24</strain>
    </source>
</reference>
<dbReference type="Proteomes" id="UP000434276">
    <property type="component" value="Unassembled WGS sequence"/>
</dbReference>
<evidence type="ECO:0000313" key="2">
    <source>
        <dbReference type="EMBL" id="CAA0262690.1"/>
    </source>
</evidence>
<evidence type="ECO:0000313" key="3">
    <source>
        <dbReference type="Proteomes" id="UP000434276"/>
    </source>
</evidence>
<dbReference type="OrthoDB" id="10601093at2759"/>
<keyword evidence="1" id="KW-0812">Transmembrane</keyword>
<protein>
    <submittedName>
        <fullName evidence="2">Uncharacterized protein</fullName>
    </submittedName>
</protein>
<sequence length="196" mass="22194">MDGKTLDGLSSITVNEEAAVEEALVVVYTEEAVVDMKRHISEAAVRSGGGECVRIPCKDEAAMFEELHHKFMKDKAIYKQTSGSLYSVYGSIVVVSIAHIIGKMLENYLKRRKFSLSSCSEHIQFQNKRREALLFKLTVNEEVVVEEAVMMVYTEEAVVNTKRHITEAMHLDAVMVVEAVRTVVTEVSHITKERWW</sequence>
<gene>
    <name evidence="2" type="ORF">C24_LOCUS3216</name>
</gene>
<keyword evidence="1" id="KW-0472">Membrane</keyword>
<evidence type="ECO:0000256" key="1">
    <source>
        <dbReference type="SAM" id="Phobius"/>
    </source>
</evidence>
<name>A0A5S9WL71_ARATH</name>
<dbReference type="AlphaFoldDB" id="A0A5S9WL71"/>
<proteinExistence type="predicted"/>
<keyword evidence="1" id="KW-1133">Transmembrane helix</keyword>